<protein>
    <submittedName>
        <fullName evidence="2">Uncharacterized protein</fullName>
    </submittedName>
</protein>
<accession>A0A085M244</accession>
<gene>
    <name evidence="2" type="ORF">M513_07890</name>
    <name evidence="3" type="ORF">M514_07890</name>
</gene>
<evidence type="ECO:0000313" key="4">
    <source>
        <dbReference type="Proteomes" id="UP000030764"/>
    </source>
</evidence>
<dbReference type="Proteomes" id="UP000030764">
    <property type="component" value="Unassembled WGS sequence"/>
</dbReference>
<evidence type="ECO:0000313" key="3">
    <source>
        <dbReference type="EMBL" id="KFD63905.1"/>
    </source>
</evidence>
<evidence type="ECO:0000256" key="1">
    <source>
        <dbReference type="SAM" id="MobiDB-lite"/>
    </source>
</evidence>
<reference evidence="2 4" key="1">
    <citation type="journal article" date="2014" name="Nat. Genet.">
        <title>Genome and transcriptome of the porcine whipworm Trichuris suis.</title>
        <authorList>
            <person name="Jex A.R."/>
            <person name="Nejsum P."/>
            <person name="Schwarz E.M."/>
            <person name="Hu L."/>
            <person name="Young N.D."/>
            <person name="Hall R.S."/>
            <person name="Korhonen P.K."/>
            <person name="Liao S."/>
            <person name="Thamsborg S."/>
            <person name="Xia J."/>
            <person name="Xu P."/>
            <person name="Wang S."/>
            <person name="Scheerlinck J.P."/>
            <person name="Hofmann A."/>
            <person name="Sternberg P.W."/>
            <person name="Wang J."/>
            <person name="Gasser R.B."/>
        </authorList>
    </citation>
    <scope>NUCLEOTIDE SEQUENCE [LARGE SCALE GENOMIC DNA]</scope>
    <source>
        <strain evidence="3">DCEP-RM93F</strain>
        <strain evidence="2">DCEP-RM93M</strain>
    </source>
</reference>
<feature type="region of interest" description="Disordered" evidence="1">
    <location>
        <begin position="32"/>
        <end position="60"/>
    </location>
</feature>
<proteinExistence type="predicted"/>
<name>A0A085M244_9BILA</name>
<dbReference type="AlphaFoldDB" id="A0A085M244"/>
<sequence>MQLTNYGIITIFFGLPREKTVPLVDRAPDDTAIGDEVEMSSNGRTGTVSHAPGNRRIDVR</sequence>
<feature type="compositionally biased region" description="Polar residues" evidence="1">
    <location>
        <begin position="39"/>
        <end position="48"/>
    </location>
</feature>
<dbReference type="Proteomes" id="UP000030758">
    <property type="component" value="Unassembled WGS sequence"/>
</dbReference>
<organism evidence="2 4">
    <name type="scientific">Trichuris suis</name>
    <name type="common">pig whipworm</name>
    <dbReference type="NCBI Taxonomy" id="68888"/>
    <lineage>
        <taxon>Eukaryota</taxon>
        <taxon>Metazoa</taxon>
        <taxon>Ecdysozoa</taxon>
        <taxon>Nematoda</taxon>
        <taxon>Enoplea</taxon>
        <taxon>Dorylaimia</taxon>
        <taxon>Trichinellida</taxon>
        <taxon>Trichuridae</taxon>
        <taxon>Trichuris</taxon>
    </lineage>
</organism>
<keyword evidence="4" id="KW-1185">Reference proteome</keyword>
<dbReference type="EMBL" id="KL367564">
    <property type="protein sequence ID" value="KFD63905.1"/>
    <property type="molecule type" value="Genomic_DNA"/>
</dbReference>
<evidence type="ECO:0000313" key="2">
    <source>
        <dbReference type="EMBL" id="KFD51290.1"/>
    </source>
</evidence>
<dbReference type="EMBL" id="KL363241">
    <property type="protein sequence ID" value="KFD51290.1"/>
    <property type="molecule type" value="Genomic_DNA"/>
</dbReference>